<dbReference type="AlphaFoldDB" id="X1LRE9"/>
<dbReference type="EMBL" id="BARV01003538">
    <property type="protein sequence ID" value="GAI08396.1"/>
    <property type="molecule type" value="Genomic_DNA"/>
</dbReference>
<dbReference type="PANTHER" id="PTHR10938">
    <property type="entry name" value="TRANSLATION INITIATION FACTOR IF-3"/>
    <property type="match status" value="1"/>
</dbReference>
<sequence>MFKRIFINNQIRAREVRLIDKDGKQLGVFRLEDALRKAREAGLDLIQVTQKVSPPVCKI</sequence>
<dbReference type="Pfam" id="PF05198">
    <property type="entry name" value="IF3_N"/>
    <property type="match status" value="1"/>
</dbReference>
<organism evidence="2">
    <name type="scientific">marine sediment metagenome</name>
    <dbReference type="NCBI Taxonomy" id="412755"/>
    <lineage>
        <taxon>unclassified sequences</taxon>
        <taxon>metagenomes</taxon>
        <taxon>ecological metagenomes</taxon>
    </lineage>
</organism>
<evidence type="ECO:0000313" key="2">
    <source>
        <dbReference type="EMBL" id="GAI08396.1"/>
    </source>
</evidence>
<feature type="non-terminal residue" evidence="2">
    <location>
        <position position="59"/>
    </location>
</feature>
<dbReference type="InterPro" id="IPR036787">
    <property type="entry name" value="T_IF-3_N_sf"/>
</dbReference>
<dbReference type="InterPro" id="IPR019814">
    <property type="entry name" value="Translation_initiation_fac_3_N"/>
</dbReference>
<dbReference type="InterPro" id="IPR001288">
    <property type="entry name" value="Translation_initiation_fac_3"/>
</dbReference>
<proteinExistence type="predicted"/>
<dbReference type="NCBIfam" id="TIGR00168">
    <property type="entry name" value="infC"/>
    <property type="match status" value="1"/>
</dbReference>
<evidence type="ECO:0000259" key="1">
    <source>
        <dbReference type="Pfam" id="PF05198"/>
    </source>
</evidence>
<name>X1LRE9_9ZZZZ</name>
<dbReference type="Gene3D" id="3.10.20.80">
    <property type="entry name" value="Translation initiation factor 3 (IF-3), N-terminal domain"/>
    <property type="match status" value="1"/>
</dbReference>
<accession>X1LRE9</accession>
<protein>
    <recommendedName>
        <fullName evidence="1">Translation initiation factor 3 N-terminal domain-containing protein</fullName>
    </recommendedName>
</protein>
<reference evidence="2" key="1">
    <citation type="journal article" date="2014" name="Front. Microbiol.">
        <title>High frequency of phylogenetically diverse reductive dehalogenase-homologous genes in deep subseafloor sedimentary metagenomes.</title>
        <authorList>
            <person name="Kawai M."/>
            <person name="Futagami T."/>
            <person name="Toyoda A."/>
            <person name="Takaki Y."/>
            <person name="Nishi S."/>
            <person name="Hori S."/>
            <person name="Arai W."/>
            <person name="Tsubouchi T."/>
            <person name="Morono Y."/>
            <person name="Uchiyama I."/>
            <person name="Ito T."/>
            <person name="Fujiyama A."/>
            <person name="Inagaki F."/>
            <person name="Takami H."/>
        </authorList>
    </citation>
    <scope>NUCLEOTIDE SEQUENCE</scope>
    <source>
        <strain evidence="2">Expedition CK06-06</strain>
    </source>
</reference>
<feature type="domain" description="Translation initiation factor 3 N-terminal" evidence="1">
    <location>
        <begin position="7"/>
        <end position="59"/>
    </location>
</feature>
<dbReference type="GO" id="GO:0043022">
    <property type="term" value="F:ribosome binding"/>
    <property type="evidence" value="ECO:0007669"/>
    <property type="project" value="TreeGrafter"/>
</dbReference>
<comment type="caution">
    <text evidence="2">The sequence shown here is derived from an EMBL/GenBank/DDBJ whole genome shotgun (WGS) entry which is preliminary data.</text>
</comment>
<dbReference type="SUPFAM" id="SSF54364">
    <property type="entry name" value="Translation initiation factor IF3, N-terminal domain"/>
    <property type="match status" value="1"/>
</dbReference>
<dbReference type="GO" id="GO:0003743">
    <property type="term" value="F:translation initiation factor activity"/>
    <property type="evidence" value="ECO:0007669"/>
    <property type="project" value="InterPro"/>
</dbReference>
<dbReference type="PANTHER" id="PTHR10938:SF0">
    <property type="entry name" value="TRANSLATION INITIATION FACTOR IF-3, MITOCHONDRIAL"/>
    <property type="match status" value="1"/>
</dbReference>
<gene>
    <name evidence="2" type="ORF">S06H3_08398</name>
</gene>
<dbReference type="GO" id="GO:0032790">
    <property type="term" value="P:ribosome disassembly"/>
    <property type="evidence" value="ECO:0007669"/>
    <property type="project" value="TreeGrafter"/>
</dbReference>